<dbReference type="GO" id="GO:0030139">
    <property type="term" value="C:endocytic vesicle"/>
    <property type="evidence" value="ECO:0007669"/>
    <property type="project" value="TreeGrafter"/>
</dbReference>
<gene>
    <name evidence="1" type="ORF">NECAME_06711</name>
</gene>
<dbReference type="InterPro" id="IPR040108">
    <property type="entry name" value="Laa1/Sip1/HEATR5"/>
</dbReference>
<dbReference type="GO" id="GO:0008104">
    <property type="term" value="P:intracellular protein localization"/>
    <property type="evidence" value="ECO:0007669"/>
    <property type="project" value="TreeGrafter"/>
</dbReference>
<dbReference type="Proteomes" id="UP000053676">
    <property type="component" value="Unassembled WGS sequence"/>
</dbReference>
<dbReference type="GO" id="GO:0042147">
    <property type="term" value="P:retrograde transport, endosome to Golgi"/>
    <property type="evidence" value="ECO:0007669"/>
    <property type="project" value="TreeGrafter"/>
</dbReference>
<protein>
    <submittedName>
        <fullName evidence="1">Uncharacterized protein</fullName>
    </submittedName>
</protein>
<dbReference type="STRING" id="51031.W2TUM4"/>
<dbReference type="GO" id="GO:0005794">
    <property type="term" value="C:Golgi apparatus"/>
    <property type="evidence" value="ECO:0007669"/>
    <property type="project" value="TreeGrafter"/>
</dbReference>
<dbReference type="GO" id="GO:0006897">
    <property type="term" value="P:endocytosis"/>
    <property type="evidence" value="ECO:0007669"/>
    <property type="project" value="TreeGrafter"/>
</dbReference>
<evidence type="ECO:0000313" key="1">
    <source>
        <dbReference type="EMBL" id="ETN84747.1"/>
    </source>
</evidence>
<name>W2TUM4_NECAM</name>
<dbReference type="AlphaFoldDB" id="W2TUM4"/>
<sequence>MLAVANQRELADDEAIKAMLLPIECALVMSSQVGTLIRSYGTKMRALISCVRVRVYQLLILLPPKSYEQMFHSLLRELVAEVTLSDDQGSQMMTAVAGLLCSGAEHTLLAPWSGGATDQALVEDQLQTLSHIGSGALENDSTCLISGSAKDVHNLWPEPDTPQAACLDAAIQAYGKVFPMIPDRQKLQITEHFADVIKNCKHAQRQQAVCCSRYLCRTSATLCYF</sequence>
<evidence type="ECO:0000313" key="2">
    <source>
        <dbReference type="Proteomes" id="UP000053676"/>
    </source>
</evidence>
<keyword evidence="2" id="KW-1185">Reference proteome</keyword>
<proteinExistence type="predicted"/>
<reference evidence="2" key="1">
    <citation type="journal article" date="2014" name="Nat. Genet.">
        <title>Genome of the human hookworm Necator americanus.</title>
        <authorList>
            <person name="Tang Y.T."/>
            <person name="Gao X."/>
            <person name="Rosa B.A."/>
            <person name="Abubucker S."/>
            <person name="Hallsworth-Pepin K."/>
            <person name="Martin J."/>
            <person name="Tyagi R."/>
            <person name="Heizer E."/>
            <person name="Zhang X."/>
            <person name="Bhonagiri-Palsikar V."/>
            <person name="Minx P."/>
            <person name="Warren W.C."/>
            <person name="Wang Q."/>
            <person name="Zhan B."/>
            <person name="Hotez P.J."/>
            <person name="Sternberg P.W."/>
            <person name="Dougall A."/>
            <person name="Gaze S.T."/>
            <person name="Mulvenna J."/>
            <person name="Sotillo J."/>
            <person name="Ranganathan S."/>
            <person name="Rabelo E.M."/>
            <person name="Wilson R.K."/>
            <person name="Felgner P.L."/>
            <person name="Bethony J."/>
            <person name="Hawdon J.M."/>
            <person name="Gasser R.B."/>
            <person name="Loukas A."/>
            <person name="Mitreva M."/>
        </authorList>
    </citation>
    <scope>NUCLEOTIDE SEQUENCE [LARGE SCALE GENOMIC DNA]</scope>
</reference>
<dbReference type="PANTHER" id="PTHR21663">
    <property type="entry name" value="HYPOTHETICAL HEAT DOMAIN-CONTAINING"/>
    <property type="match status" value="1"/>
</dbReference>
<dbReference type="OrthoDB" id="192608at2759"/>
<dbReference type="KEGG" id="nai:NECAME_06711"/>
<dbReference type="PANTHER" id="PTHR21663:SF0">
    <property type="entry name" value="HEAT REPEAT-CONTAINING PROTEIN 5B"/>
    <property type="match status" value="1"/>
</dbReference>
<dbReference type="GO" id="GO:0005829">
    <property type="term" value="C:cytosol"/>
    <property type="evidence" value="ECO:0007669"/>
    <property type="project" value="GOC"/>
</dbReference>
<organism evidence="1 2">
    <name type="scientific">Necator americanus</name>
    <name type="common">Human hookworm</name>
    <dbReference type="NCBI Taxonomy" id="51031"/>
    <lineage>
        <taxon>Eukaryota</taxon>
        <taxon>Metazoa</taxon>
        <taxon>Ecdysozoa</taxon>
        <taxon>Nematoda</taxon>
        <taxon>Chromadorea</taxon>
        <taxon>Rhabditida</taxon>
        <taxon>Rhabditina</taxon>
        <taxon>Rhabditomorpha</taxon>
        <taxon>Strongyloidea</taxon>
        <taxon>Ancylostomatidae</taxon>
        <taxon>Bunostominae</taxon>
        <taxon>Necator</taxon>
    </lineage>
</organism>
<dbReference type="GO" id="GO:0016020">
    <property type="term" value="C:membrane"/>
    <property type="evidence" value="ECO:0007669"/>
    <property type="project" value="TreeGrafter"/>
</dbReference>
<accession>W2TUM4</accession>
<dbReference type="EMBL" id="KI657872">
    <property type="protein sequence ID" value="ETN84747.1"/>
    <property type="molecule type" value="Genomic_DNA"/>
</dbReference>